<keyword evidence="4" id="KW-1185">Reference proteome</keyword>
<gene>
    <name evidence="3" type="ORF">FCALED_LOCUS14624</name>
</gene>
<name>A0A9N9I7Q3_9GLOM</name>
<dbReference type="PANTHER" id="PTHR31669:SF174">
    <property type="entry name" value="PROTEIN FAR1-RELATED SEQUENCE 10-RELATED"/>
    <property type="match status" value="1"/>
</dbReference>
<feature type="compositionally biased region" description="Polar residues" evidence="1">
    <location>
        <begin position="529"/>
        <end position="538"/>
    </location>
</feature>
<evidence type="ECO:0000313" key="3">
    <source>
        <dbReference type="EMBL" id="CAG8725289.1"/>
    </source>
</evidence>
<dbReference type="InterPro" id="IPR031052">
    <property type="entry name" value="FHY3/FAR1"/>
</dbReference>
<feature type="domain" description="FAR1" evidence="2">
    <location>
        <begin position="51"/>
        <end position="133"/>
    </location>
</feature>
<dbReference type="AlphaFoldDB" id="A0A9N9I7Q3"/>
<dbReference type="GO" id="GO:0006355">
    <property type="term" value="P:regulation of DNA-templated transcription"/>
    <property type="evidence" value="ECO:0007669"/>
    <property type="project" value="InterPro"/>
</dbReference>
<dbReference type="PANTHER" id="PTHR31669">
    <property type="entry name" value="PROTEIN FAR1-RELATED SEQUENCE 10-RELATED"/>
    <property type="match status" value="1"/>
</dbReference>
<evidence type="ECO:0000313" key="4">
    <source>
        <dbReference type="Proteomes" id="UP000789570"/>
    </source>
</evidence>
<evidence type="ECO:0000256" key="1">
    <source>
        <dbReference type="SAM" id="MobiDB-lite"/>
    </source>
</evidence>
<feature type="region of interest" description="Disordered" evidence="1">
    <location>
        <begin position="486"/>
        <end position="559"/>
    </location>
</feature>
<feature type="compositionally biased region" description="Basic residues" evidence="1">
    <location>
        <begin position="503"/>
        <end position="513"/>
    </location>
</feature>
<dbReference type="Pfam" id="PF03101">
    <property type="entry name" value="FAR1"/>
    <property type="match status" value="1"/>
</dbReference>
<comment type="caution">
    <text evidence="3">The sequence shown here is derived from an EMBL/GenBank/DDBJ whole genome shotgun (WGS) entry which is preliminary data.</text>
</comment>
<evidence type="ECO:0000259" key="2">
    <source>
        <dbReference type="Pfam" id="PF03101"/>
    </source>
</evidence>
<dbReference type="InterPro" id="IPR004330">
    <property type="entry name" value="FAR1_DNA_bnd_dom"/>
</dbReference>
<proteinExistence type="predicted"/>
<feature type="compositionally biased region" description="Low complexity" evidence="1">
    <location>
        <begin position="548"/>
        <end position="559"/>
    </location>
</feature>
<dbReference type="EMBL" id="CAJVPQ010011029">
    <property type="protein sequence ID" value="CAG8725289.1"/>
    <property type="molecule type" value="Genomic_DNA"/>
</dbReference>
<dbReference type="Proteomes" id="UP000789570">
    <property type="component" value="Unassembled WGS sequence"/>
</dbReference>
<reference evidence="3" key="1">
    <citation type="submission" date="2021-06" db="EMBL/GenBank/DDBJ databases">
        <authorList>
            <person name="Kallberg Y."/>
            <person name="Tangrot J."/>
            <person name="Rosling A."/>
        </authorList>
    </citation>
    <scope>NUCLEOTIDE SEQUENCE</scope>
    <source>
        <strain evidence="3">UK204</strain>
    </source>
</reference>
<dbReference type="OrthoDB" id="128308at2759"/>
<accession>A0A9N9I7Q3</accession>
<sequence>MKENFQKTYDHDSVFSEFSEDTFNSEIPNVELNEGDTYSSEETFIIAVKTCAKQQGFQVRLGKIEKNAMGQIRKRTIVCNREGFPDKNLNDLNKRNCISQRCNCEFRVRASLNSSNGLWYLISVQLEHNHSMVSGIFHKFMSEEKIIPIEVQERILLLRRVGCNVPTIRAILKEEFSDIELEHLKSQDNEFCYEVLIDPETNEFRQAIWMFPEQRINYCRFYDVVIFDNTYKTNRFGMPFGIFTEVNNYGQIFLTDEDQAIIKAVDLIFQPHGTKHALCLWYLMKNVVKNLNGILGFKWVEFIKFFYQCINNYDENDFLKKWEQLKTNYPSTTKYLRKMDKNLTRWAPCYNKQIFMADMSTTQRGESMNSLMRGYMDATTSLINFLKAFESALEQRKEDADLAKFCEDNKVVSLLTAKEIPYHLFPIRWQKDPDDNILVKMYKTFYNNTEEIGIHGQIKAKPETAKNFYFLLDKSVKEEISLYASEKTSQNNEKIKNPATLKSKGRVSKRRIKSQLETAKPSKRPALTLHQQNISQTSEVKKPEEKANNSQTQQSQNKK</sequence>
<protein>
    <submittedName>
        <fullName evidence="3">13524_t:CDS:1</fullName>
    </submittedName>
</protein>
<organism evidence="3 4">
    <name type="scientific">Funneliformis caledonium</name>
    <dbReference type="NCBI Taxonomy" id="1117310"/>
    <lineage>
        <taxon>Eukaryota</taxon>
        <taxon>Fungi</taxon>
        <taxon>Fungi incertae sedis</taxon>
        <taxon>Mucoromycota</taxon>
        <taxon>Glomeromycotina</taxon>
        <taxon>Glomeromycetes</taxon>
        <taxon>Glomerales</taxon>
        <taxon>Glomeraceae</taxon>
        <taxon>Funneliformis</taxon>
    </lineage>
</organism>